<proteinExistence type="predicted"/>
<reference evidence="1" key="1">
    <citation type="submission" date="2018-02" db="EMBL/GenBank/DDBJ databases">
        <title>Rhizophora mucronata_Transcriptome.</title>
        <authorList>
            <person name="Meera S.P."/>
            <person name="Sreeshan A."/>
            <person name="Augustine A."/>
        </authorList>
    </citation>
    <scope>NUCLEOTIDE SEQUENCE</scope>
    <source>
        <tissue evidence="1">Leaf</tissue>
    </source>
</reference>
<organism evidence="1">
    <name type="scientific">Rhizophora mucronata</name>
    <name type="common">Asiatic mangrove</name>
    <dbReference type="NCBI Taxonomy" id="61149"/>
    <lineage>
        <taxon>Eukaryota</taxon>
        <taxon>Viridiplantae</taxon>
        <taxon>Streptophyta</taxon>
        <taxon>Embryophyta</taxon>
        <taxon>Tracheophyta</taxon>
        <taxon>Spermatophyta</taxon>
        <taxon>Magnoliopsida</taxon>
        <taxon>eudicotyledons</taxon>
        <taxon>Gunneridae</taxon>
        <taxon>Pentapetalae</taxon>
        <taxon>rosids</taxon>
        <taxon>fabids</taxon>
        <taxon>Malpighiales</taxon>
        <taxon>Rhizophoraceae</taxon>
        <taxon>Rhizophora</taxon>
    </lineage>
</organism>
<protein>
    <submittedName>
        <fullName evidence="1">Uncharacterized protein</fullName>
    </submittedName>
</protein>
<evidence type="ECO:0000313" key="1">
    <source>
        <dbReference type="EMBL" id="MBX42774.1"/>
    </source>
</evidence>
<sequence>MIMRTACQEVDMMMKFPPMQYLLEIK</sequence>
<name>A0A2P2NK15_RHIMU</name>
<dbReference type="EMBL" id="GGEC01062290">
    <property type="protein sequence ID" value="MBX42774.1"/>
    <property type="molecule type" value="Transcribed_RNA"/>
</dbReference>
<dbReference type="AlphaFoldDB" id="A0A2P2NK15"/>
<accession>A0A2P2NK15</accession>